<feature type="non-terminal residue" evidence="2">
    <location>
        <position position="1"/>
    </location>
</feature>
<reference evidence="2" key="1">
    <citation type="journal article" date="2014" name="Front. Microbiol.">
        <title>High frequency of phylogenetically diverse reductive dehalogenase-homologous genes in deep subseafloor sedimentary metagenomes.</title>
        <authorList>
            <person name="Kawai M."/>
            <person name="Futagami T."/>
            <person name="Toyoda A."/>
            <person name="Takaki Y."/>
            <person name="Nishi S."/>
            <person name="Hori S."/>
            <person name="Arai W."/>
            <person name="Tsubouchi T."/>
            <person name="Morono Y."/>
            <person name="Uchiyama I."/>
            <person name="Ito T."/>
            <person name="Fujiyama A."/>
            <person name="Inagaki F."/>
            <person name="Takami H."/>
        </authorList>
    </citation>
    <scope>NUCLEOTIDE SEQUENCE</scope>
    <source>
        <strain evidence="2">Expedition CK06-06</strain>
    </source>
</reference>
<name>X1A321_9ZZZZ</name>
<keyword evidence="1" id="KW-0812">Transmembrane</keyword>
<sequence length="93" mass="10335">YGYPLKKSVGTALILSIIMCIFTFVSYQILGFTFKGQFYFDLELIIYLGIGSFVTGFIISNYVQKLSAKAMGRGMGATMVLLGLISLIFYFIS</sequence>
<dbReference type="AlphaFoldDB" id="X1A321"/>
<accession>X1A321</accession>
<keyword evidence="1" id="KW-0472">Membrane</keyword>
<organism evidence="2">
    <name type="scientific">marine sediment metagenome</name>
    <dbReference type="NCBI Taxonomy" id="412755"/>
    <lineage>
        <taxon>unclassified sequences</taxon>
        <taxon>metagenomes</taxon>
        <taxon>ecological metagenomes</taxon>
    </lineage>
</organism>
<comment type="caution">
    <text evidence="2">The sequence shown here is derived from an EMBL/GenBank/DDBJ whole genome shotgun (WGS) entry which is preliminary data.</text>
</comment>
<keyword evidence="1" id="KW-1133">Transmembrane helix</keyword>
<gene>
    <name evidence="2" type="ORF">S01H4_13305</name>
</gene>
<evidence type="ECO:0000256" key="1">
    <source>
        <dbReference type="SAM" id="Phobius"/>
    </source>
</evidence>
<dbReference type="EMBL" id="BART01005869">
    <property type="protein sequence ID" value="GAG54661.1"/>
    <property type="molecule type" value="Genomic_DNA"/>
</dbReference>
<feature type="transmembrane region" description="Helical" evidence="1">
    <location>
        <begin position="44"/>
        <end position="63"/>
    </location>
</feature>
<feature type="transmembrane region" description="Helical" evidence="1">
    <location>
        <begin position="75"/>
        <end position="92"/>
    </location>
</feature>
<protein>
    <submittedName>
        <fullName evidence="2">Uncharacterized protein</fullName>
    </submittedName>
</protein>
<proteinExistence type="predicted"/>
<evidence type="ECO:0000313" key="2">
    <source>
        <dbReference type="EMBL" id="GAG54661.1"/>
    </source>
</evidence>
<feature type="transmembrane region" description="Helical" evidence="1">
    <location>
        <begin position="12"/>
        <end position="32"/>
    </location>
</feature>